<dbReference type="Proteomes" id="UP000077098">
    <property type="component" value="Unassembled WGS sequence"/>
</dbReference>
<dbReference type="Pfam" id="PF01890">
    <property type="entry name" value="CbiG_C"/>
    <property type="match status" value="1"/>
</dbReference>
<dbReference type="InterPro" id="IPR052553">
    <property type="entry name" value="CbiG_hydrolase"/>
</dbReference>
<sequence>MVTVAGIGCRKGVRADAVIAAIRVAENAFGMAAECLASAPLKAGEAGLVEAAQSLSLPLKIIPQARLDAVASKTFTQSRASLDHSGSPSVSEAAALAAAGKNGRLVAPRLVAGNVTVAMATTDGALTENGCAIEEGEKE</sequence>
<dbReference type="InterPro" id="IPR036518">
    <property type="entry name" value="CobE/GbiG_C_sf"/>
</dbReference>
<evidence type="ECO:0000313" key="3">
    <source>
        <dbReference type="Proteomes" id="UP000077098"/>
    </source>
</evidence>
<dbReference type="GO" id="GO:0009236">
    <property type="term" value="P:cobalamin biosynthetic process"/>
    <property type="evidence" value="ECO:0007669"/>
    <property type="project" value="InterPro"/>
</dbReference>
<organism evidence="2 3">
    <name type="scientific">Agrobacterium tumefaciens</name>
    <dbReference type="NCBI Taxonomy" id="358"/>
    <lineage>
        <taxon>Bacteria</taxon>
        <taxon>Pseudomonadati</taxon>
        <taxon>Pseudomonadota</taxon>
        <taxon>Alphaproteobacteria</taxon>
        <taxon>Hyphomicrobiales</taxon>
        <taxon>Rhizobiaceae</taxon>
        <taxon>Rhizobium/Agrobacterium group</taxon>
        <taxon>Agrobacterium</taxon>
        <taxon>Agrobacterium tumefaciens complex</taxon>
    </lineage>
</organism>
<dbReference type="Gene3D" id="3.30.420.180">
    <property type="entry name" value="CobE/GbiG C-terminal domain"/>
    <property type="match status" value="1"/>
</dbReference>
<feature type="domain" description="CobE/GbiG C-terminal" evidence="1">
    <location>
        <begin position="4"/>
        <end position="120"/>
    </location>
</feature>
<dbReference type="PANTHER" id="PTHR37477">
    <property type="entry name" value="COBALT-PRECORRIN-5A HYDROLASE"/>
    <property type="match status" value="1"/>
</dbReference>
<gene>
    <name evidence="2" type="ORF">A7J57_11625</name>
</gene>
<evidence type="ECO:0000313" key="2">
    <source>
        <dbReference type="EMBL" id="OAE36896.1"/>
    </source>
</evidence>
<name>A0A176WVA3_AGRTU</name>
<dbReference type="EMBL" id="LXPS01000040">
    <property type="protein sequence ID" value="OAE36896.1"/>
    <property type="molecule type" value="Genomic_DNA"/>
</dbReference>
<proteinExistence type="predicted"/>
<dbReference type="PANTHER" id="PTHR37477:SF1">
    <property type="entry name" value="COBALT-PRECORRIN-5A HYDROLASE"/>
    <property type="match status" value="1"/>
</dbReference>
<evidence type="ECO:0000259" key="1">
    <source>
        <dbReference type="Pfam" id="PF01890"/>
    </source>
</evidence>
<reference evidence="2 3" key="1">
    <citation type="submission" date="2016-05" db="EMBL/GenBank/DDBJ databases">
        <authorList>
            <person name="Lavstsen T."/>
            <person name="Jespersen J.S."/>
        </authorList>
    </citation>
    <scope>NUCLEOTIDE SEQUENCE [LARGE SCALE GENOMIC DNA]</scope>
    <source>
        <strain evidence="2 3">KCJ1736</strain>
    </source>
</reference>
<protein>
    <submittedName>
        <fullName evidence="2">Cobalamin biosynthesis protein</fullName>
    </submittedName>
</protein>
<dbReference type="InterPro" id="IPR002750">
    <property type="entry name" value="CobE/GbiG_C"/>
</dbReference>
<accession>A0A176WVA3</accession>
<dbReference type="SUPFAM" id="SSF159664">
    <property type="entry name" value="CobE/GbiG C-terminal domain-like"/>
    <property type="match status" value="1"/>
</dbReference>
<comment type="caution">
    <text evidence="2">The sequence shown here is derived from an EMBL/GenBank/DDBJ whole genome shotgun (WGS) entry which is preliminary data.</text>
</comment>
<dbReference type="AlphaFoldDB" id="A0A176WVA3"/>
<dbReference type="RefSeq" id="WP_063951525.1">
    <property type="nucleotide sequence ID" value="NZ_LXPS01000040.1"/>
</dbReference>